<dbReference type="Pfam" id="PF00672">
    <property type="entry name" value="HAMP"/>
    <property type="match status" value="1"/>
</dbReference>
<dbReference type="GO" id="GO:0006935">
    <property type="term" value="P:chemotaxis"/>
    <property type="evidence" value="ECO:0007669"/>
    <property type="project" value="UniProtKB-KW"/>
</dbReference>
<dbReference type="SMART" id="SM00283">
    <property type="entry name" value="MA"/>
    <property type="match status" value="1"/>
</dbReference>
<dbReference type="CDD" id="cd06225">
    <property type="entry name" value="HAMP"/>
    <property type="match status" value="1"/>
</dbReference>
<name>A0A1G8RBX6_9BACL</name>
<dbReference type="InterPro" id="IPR003660">
    <property type="entry name" value="HAMP_dom"/>
</dbReference>
<keyword evidence="14" id="KW-1185">Reference proteome</keyword>
<dbReference type="GO" id="GO:0007165">
    <property type="term" value="P:signal transduction"/>
    <property type="evidence" value="ECO:0007669"/>
    <property type="project" value="UniProtKB-KW"/>
</dbReference>
<dbReference type="Pfam" id="PF02743">
    <property type="entry name" value="dCache_1"/>
    <property type="match status" value="1"/>
</dbReference>
<dbReference type="Proteomes" id="UP000199050">
    <property type="component" value="Unassembled WGS sequence"/>
</dbReference>
<keyword evidence="6 10" id="KW-0472">Membrane</keyword>
<dbReference type="InterPro" id="IPR004089">
    <property type="entry name" value="MCPsignal_dom"/>
</dbReference>
<keyword evidence="4 10" id="KW-0812">Transmembrane</keyword>
<accession>A0A1G8RBX6</accession>
<evidence type="ECO:0000256" key="5">
    <source>
        <dbReference type="ARBA" id="ARBA00022989"/>
    </source>
</evidence>
<dbReference type="PANTHER" id="PTHR32089:SF112">
    <property type="entry name" value="LYSOZYME-LIKE PROTEIN-RELATED"/>
    <property type="match status" value="1"/>
</dbReference>
<dbReference type="STRING" id="1174501.SAMN05216192_11244"/>
<dbReference type="InterPro" id="IPR033479">
    <property type="entry name" value="dCache_1"/>
</dbReference>
<feature type="domain" description="Methyl-accepting transducer" evidence="11">
    <location>
        <begin position="416"/>
        <end position="653"/>
    </location>
</feature>
<dbReference type="Pfam" id="PF00015">
    <property type="entry name" value="MCPsignal"/>
    <property type="match status" value="1"/>
</dbReference>
<comment type="subcellular location">
    <subcellularLocation>
        <location evidence="1">Cell membrane</location>
        <topology evidence="1">Multi-pass membrane protein</topology>
    </subcellularLocation>
</comment>
<dbReference type="Gene3D" id="3.30.450.20">
    <property type="entry name" value="PAS domain"/>
    <property type="match status" value="2"/>
</dbReference>
<evidence type="ECO:0000256" key="4">
    <source>
        <dbReference type="ARBA" id="ARBA00022692"/>
    </source>
</evidence>
<evidence type="ECO:0000256" key="10">
    <source>
        <dbReference type="SAM" id="Phobius"/>
    </source>
</evidence>
<dbReference type="CDD" id="cd18773">
    <property type="entry name" value="PDC1_HK_sensor"/>
    <property type="match status" value="1"/>
</dbReference>
<dbReference type="Gene3D" id="1.10.287.950">
    <property type="entry name" value="Methyl-accepting chemotaxis protein"/>
    <property type="match status" value="1"/>
</dbReference>
<dbReference type="EMBL" id="FNDX01000012">
    <property type="protein sequence ID" value="SDJ13870.1"/>
    <property type="molecule type" value="Genomic_DNA"/>
</dbReference>
<dbReference type="GO" id="GO:0005886">
    <property type="term" value="C:plasma membrane"/>
    <property type="evidence" value="ECO:0007669"/>
    <property type="project" value="UniProtKB-SubCell"/>
</dbReference>
<dbReference type="PROSITE" id="PS50111">
    <property type="entry name" value="CHEMOTAXIS_TRANSDUC_2"/>
    <property type="match status" value="1"/>
</dbReference>
<keyword evidence="3" id="KW-0145">Chemotaxis</keyword>
<evidence type="ECO:0000259" key="11">
    <source>
        <dbReference type="PROSITE" id="PS50111"/>
    </source>
</evidence>
<dbReference type="RefSeq" id="WP_090714672.1">
    <property type="nucleotide sequence ID" value="NZ_CBCSKY010000025.1"/>
</dbReference>
<keyword evidence="7 9" id="KW-0807">Transducer</keyword>
<dbReference type="AlphaFoldDB" id="A0A1G8RBX6"/>
<evidence type="ECO:0000256" key="7">
    <source>
        <dbReference type="ARBA" id="ARBA00023224"/>
    </source>
</evidence>
<organism evidence="13 14">
    <name type="scientific">Paenibacillus typhae</name>
    <dbReference type="NCBI Taxonomy" id="1174501"/>
    <lineage>
        <taxon>Bacteria</taxon>
        <taxon>Bacillati</taxon>
        <taxon>Bacillota</taxon>
        <taxon>Bacilli</taxon>
        <taxon>Bacillales</taxon>
        <taxon>Paenibacillaceae</taxon>
        <taxon>Paenibacillus</taxon>
    </lineage>
</organism>
<evidence type="ECO:0000313" key="14">
    <source>
        <dbReference type="Proteomes" id="UP000199050"/>
    </source>
</evidence>
<evidence type="ECO:0000256" key="8">
    <source>
        <dbReference type="ARBA" id="ARBA00029447"/>
    </source>
</evidence>
<feature type="transmembrane region" description="Helical" evidence="10">
    <location>
        <begin position="12"/>
        <end position="35"/>
    </location>
</feature>
<dbReference type="OrthoDB" id="9760371at2"/>
<sequence length="689" mass="74148">MNESKVSKRHSLFIKILLISILCMVVPMTISLMYANASVSQALHTESTRSMSAVAAEKRNEIDLAIEQIKVQSASIALQPYIVDYMNGTDLDKAAAVRAEERISQYLESVVQASAGMYENIFIVGMDGTIKVDGIGGGSAGSSVGGAEQIWLKEAEANNGSVLPEVAQPSPVTNRPIITNVVIIPGAENGISAGLLVTSIDLSTLAAKVNRTDRNQELQTMLVDSQGLVISAADPAYTLSLDLSKQKGDLLDYYNGFKASKAASGTFTLEGVRYISSYEKSTTQDLYAVTYGPSSLYTAQVDELQNRLISVMLTAVLLFSLIIFGFAKSVTRPIEAGAASLNRMAAGDWKEQVSVRYMNRRDETGVLMSSINQMQASLRKTISTVKQESEQLNLNAEATLGSITELNGQLMTVTGITEEMTASTEETAAAADELKFMALETEVAVQVMAKSARQGAAESRSIYERAAGLKEGTEQSKAQAEFLLQSLKYNLNTAISQSESVHQINLLVQTILGIVSKTNILALNAGIEAARTGESGKGFAVIADEIRKLAVQSGISAGEIQEVTEMVVRSVGNLTLCSQEAIRFLDQTVIGDYELLVQSGEQYYRDAAFFEQLLGELNETAEGVRDAIHAMTVSISEITQVNNQFARDTQVIAEQAGGILLKSREVAGAAGRTQESADELRSGIDHFRV</sequence>
<dbReference type="Gene3D" id="6.10.340.10">
    <property type="match status" value="1"/>
</dbReference>
<keyword evidence="2" id="KW-1003">Cell membrane</keyword>
<dbReference type="SUPFAM" id="SSF58104">
    <property type="entry name" value="Methyl-accepting chemotaxis protein (MCP) signaling domain"/>
    <property type="match status" value="1"/>
</dbReference>
<evidence type="ECO:0000259" key="12">
    <source>
        <dbReference type="PROSITE" id="PS50885"/>
    </source>
</evidence>
<dbReference type="PROSITE" id="PS50885">
    <property type="entry name" value="HAMP"/>
    <property type="match status" value="1"/>
</dbReference>
<reference evidence="14" key="1">
    <citation type="submission" date="2016-10" db="EMBL/GenBank/DDBJ databases">
        <authorList>
            <person name="Varghese N."/>
            <person name="Submissions S."/>
        </authorList>
    </citation>
    <scope>NUCLEOTIDE SEQUENCE [LARGE SCALE GENOMIC DNA]</scope>
    <source>
        <strain evidence="14">CGMCC 1.11012</strain>
    </source>
</reference>
<evidence type="ECO:0000256" key="1">
    <source>
        <dbReference type="ARBA" id="ARBA00004651"/>
    </source>
</evidence>
<evidence type="ECO:0000256" key="6">
    <source>
        <dbReference type="ARBA" id="ARBA00023136"/>
    </source>
</evidence>
<dbReference type="SMART" id="SM00304">
    <property type="entry name" value="HAMP"/>
    <property type="match status" value="1"/>
</dbReference>
<evidence type="ECO:0000313" key="13">
    <source>
        <dbReference type="EMBL" id="SDJ13870.1"/>
    </source>
</evidence>
<dbReference type="PANTHER" id="PTHR32089">
    <property type="entry name" value="METHYL-ACCEPTING CHEMOTAXIS PROTEIN MCPB"/>
    <property type="match status" value="1"/>
</dbReference>
<protein>
    <submittedName>
        <fullName evidence="13">Methyl-accepting chemotaxis protein</fullName>
    </submittedName>
</protein>
<feature type="domain" description="HAMP" evidence="12">
    <location>
        <begin position="328"/>
        <end position="383"/>
    </location>
</feature>
<proteinExistence type="inferred from homology"/>
<evidence type="ECO:0000256" key="9">
    <source>
        <dbReference type="PROSITE-ProRule" id="PRU00284"/>
    </source>
</evidence>
<evidence type="ECO:0000256" key="2">
    <source>
        <dbReference type="ARBA" id="ARBA00022475"/>
    </source>
</evidence>
<gene>
    <name evidence="13" type="ORF">SAMN05216192_11244</name>
</gene>
<keyword evidence="5 10" id="KW-1133">Transmembrane helix</keyword>
<comment type="similarity">
    <text evidence="8">Belongs to the methyl-accepting chemotaxis (MCP) protein family.</text>
</comment>
<evidence type="ECO:0000256" key="3">
    <source>
        <dbReference type="ARBA" id="ARBA00022500"/>
    </source>
</evidence>